<dbReference type="Proteomes" id="UP000615446">
    <property type="component" value="Unassembled WGS sequence"/>
</dbReference>
<evidence type="ECO:0000313" key="2">
    <source>
        <dbReference type="EMBL" id="GES85583.1"/>
    </source>
</evidence>
<dbReference type="AlphaFoldDB" id="A0A8H3LBU8"/>
<dbReference type="EMBL" id="BLAL01000156">
    <property type="protein sequence ID" value="GES85583.1"/>
    <property type="molecule type" value="Genomic_DNA"/>
</dbReference>
<organism evidence="2 3">
    <name type="scientific">Rhizophagus clarus</name>
    <dbReference type="NCBI Taxonomy" id="94130"/>
    <lineage>
        <taxon>Eukaryota</taxon>
        <taxon>Fungi</taxon>
        <taxon>Fungi incertae sedis</taxon>
        <taxon>Mucoromycota</taxon>
        <taxon>Glomeromycotina</taxon>
        <taxon>Glomeromycetes</taxon>
        <taxon>Glomerales</taxon>
        <taxon>Glomeraceae</taxon>
        <taxon>Rhizophagus</taxon>
    </lineage>
</organism>
<proteinExistence type="predicted"/>
<sequence length="166" mass="18229">MLAIIVITFIIIIIIITIIIVKLALLKRLPKLAPINTNCTSTPTPTLSCQVNQDLRRHIRKDHDYRHDNCKVTKTVTCTPTITQCAAPTPTCCQKPGGPGWQNSFHSLAVANIVRFQDINTPEDCCKSCLNSPDCLEWVFLDPFTGGIIRCSGDAGNCLTEVPPTP</sequence>
<feature type="transmembrane region" description="Helical" evidence="1">
    <location>
        <begin position="6"/>
        <end position="25"/>
    </location>
</feature>
<evidence type="ECO:0000313" key="3">
    <source>
        <dbReference type="Proteomes" id="UP000615446"/>
    </source>
</evidence>
<evidence type="ECO:0000256" key="1">
    <source>
        <dbReference type="SAM" id="Phobius"/>
    </source>
</evidence>
<keyword evidence="1" id="KW-0472">Membrane</keyword>
<dbReference type="OrthoDB" id="2356959at2759"/>
<gene>
    <name evidence="2" type="ORF">RCL2_001268800</name>
</gene>
<keyword evidence="1" id="KW-0812">Transmembrane</keyword>
<reference evidence="2" key="1">
    <citation type="submission" date="2019-10" db="EMBL/GenBank/DDBJ databases">
        <title>Conservation and host-specific expression of non-tandemly repeated heterogenous ribosome RNA gene in arbuscular mycorrhizal fungi.</title>
        <authorList>
            <person name="Maeda T."/>
            <person name="Kobayashi Y."/>
            <person name="Nakagawa T."/>
            <person name="Ezawa T."/>
            <person name="Yamaguchi K."/>
            <person name="Bino T."/>
            <person name="Nishimoto Y."/>
            <person name="Shigenobu S."/>
            <person name="Kawaguchi M."/>
        </authorList>
    </citation>
    <scope>NUCLEOTIDE SEQUENCE</scope>
    <source>
        <strain evidence="2">HR1</strain>
    </source>
</reference>
<name>A0A8H3LBU8_9GLOM</name>
<protein>
    <submittedName>
        <fullName evidence="2">Uncharacterized protein</fullName>
    </submittedName>
</protein>
<comment type="caution">
    <text evidence="2">The sequence shown here is derived from an EMBL/GenBank/DDBJ whole genome shotgun (WGS) entry which is preliminary data.</text>
</comment>
<accession>A0A8H3LBU8</accession>
<keyword evidence="1" id="KW-1133">Transmembrane helix</keyword>